<evidence type="ECO:0000256" key="1">
    <source>
        <dbReference type="ARBA" id="ARBA00004117"/>
    </source>
</evidence>
<comment type="subcellular location">
    <subcellularLocation>
        <location evidence="1 6">Bacterial flagellum basal body</location>
    </subcellularLocation>
</comment>
<dbReference type="HOGENOM" id="CLU_125463_3_0_7"/>
<keyword evidence="4 6" id="KW-0975">Bacterial flagellum</keyword>
<comment type="subunit">
    <text evidence="6">The basal body constitutes a major portion of the flagellar organelle and consists of a number of rings mounted on a central rod.</text>
</comment>
<dbReference type="eggNOG" id="COG1815">
    <property type="taxonomic scope" value="Bacteria"/>
</dbReference>
<evidence type="ECO:0000313" key="7">
    <source>
        <dbReference type="EMBL" id="ADK84279.1"/>
    </source>
</evidence>
<dbReference type="InterPro" id="IPR006300">
    <property type="entry name" value="FlgB"/>
</dbReference>
<comment type="function">
    <text evidence="5 6">Structural component of flagellum, the bacterial motility apparatus. Part of the rod structure of flagellar basal body.</text>
</comment>
<evidence type="ECO:0000256" key="5">
    <source>
        <dbReference type="ARBA" id="ARBA00024934"/>
    </source>
</evidence>
<dbReference type="KEGG" id="dbr:Deba_0909"/>
<evidence type="ECO:0000256" key="3">
    <source>
        <dbReference type="ARBA" id="ARBA00014376"/>
    </source>
</evidence>
<keyword evidence="7" id="KW-0966">Cell projection</keyword>
<dbReference type="Proteomes" id="UP000009047">
    <property type="component" value="Chromosome"/>
</dbReference>
<name>E1QFE3_DESB2</name>
<keyword evidence="7" id="KW-0969">Cilium</keyword>
<dbReference type="GO" id="GO:0071973">
    <property type="term" value="P:bacterial-type flagellum-dependent cell motility"/>
    <property type="evidence" value="ECO:0007669"/>
    <property type="project" value="InterPro"/>
</dbReference>
<evidence type="ECO:0000313" key="8">
    <source>
        <dbReference type="Proteomes" id="UP000009047"/>
    </source>
</evidence>
<keyword evidence="8" id="KW-1185">Reference proteome</keyword>
<dbReference type="STRING" id="644282.Deba_0909"/>
<comment type="similarity">
    <text evidence="2 6">Belongs to the flagella basal body rod proteins family.</text>
</comment>
<keyword evidence="7" id="KW-0282">Flagellum</keyword>
<dbReference type="GO" id="GO:0030694">
    <property type="term" value="C:bacterial-type flagellum basal body, rod"/>
    <property type="evidence" value="ECO:0007669"/>
    <property type="project" value="InterPro"/>
</dbReference>
<dbReference type="PIRSF" id="PIRSF002889">
    <property type="entry name" value="Rod_FlgB"/>
    <property type="match status" value="1"/>
</dbReference>
<dbReference type="RefSeq" id="WP_013257733.1">
    <property type="nucleotide sequence ID" value="NC_014365.1"/>
</dbReference>
<dbReference type="OrthoDB" id="9788334at2"/>
<evidence type="ECO:0000256" key="4">
    <source>
        <dbReference type="ARBA" id="ARBA00023143"/>
    </source>
</evidence>
<evidence type="ECO:0000256" key="2">
    <source>
        <dbReference type="ARBA" id="ARBA00009677"/>
    </source>
</evidence>
<dbReference type="EMBL" id="CP002085">
    <property type="protein sequence ID" value="ADK84279.1"/>
    <property type="molecule type" value="Genomic_DNA"/>
</dbReference>
<dbReference type="AlphaFoldDB" id="E1QFE3"/>
<gene>
    <name evidence="7" type="ordered locus">Deba_0909</name>
</gene>
<proteinExistence type="inferred from homology"/>
<reference evidence="7 8" key="1">
    <citation type="journal article" date="2010" name="Stand. Genomic Sci.">
        <title>Complete genome sequence of Desulfarculus baarsii type strain (2st14).</title>
        <authorList>
            <person name="Sun H."/>
            <person name="Spring S."/>
            <person name="Lapidus A."/>
            <person name="Davenport K."/>
            <person name="Del Rio T.G."/>
            <person name="Tice H."/>
            <person name="Nolan M."/>
            <person name="Copeland A."/>
            <person name="Cheng J.F."/>
            <person name="Lucas S."/>
            <person name="Tapia R."/>
            <person name="Goodwin L."/>
            <person name="Pitluck S."/>
            <person name="Ivanova N."/>
            <person name="Pagani I."/>
            <person name="Mavromatis K."/>
            <person name="Ovchinnikova G."/>
            <person name="Pati A."/>
            <person name="Chen A."/>
            <person name="Palaniappan K."/>
            <person name="Hauser L."/>
            <person name="Chang Y.J."/>
            <person name="Jeffries C.D."/>
            <person name="Detter J.C."/>
            <person name="Han C."/>
            <person name="Rohde M."/>
            <person name="Brambilla E."/>
            <person name="Goker M."/>
            <person name="Woyke T."/>
            <person name="Bristow J."/>
            <person name="Eisen J.A."/>
            <person name="Markowitz V."/>
            <person name="Hugenholtz P."/>
            <person name="Kyrpides N.C."/>
            <person name="Klenk H.P."/>
            <person name="Land M."/>
        </authorList>
    </citation>
    <scope>NUCLEOTIDE SEQUENCE [LARGE SCALE GENOMIC DNA]</scope>
    <source>
        <strain evidence="8">ATCC 33931 / DSM 2075 / LMG 7858 / VKM B-1802 / 2st14</strain>
    </source>
</reference>
<organism evidence="7 8">
    <name type="scientific">Desulfarculus baarsii (strain ATCC 33931 / DSM 2075 / LMG 7858 / VKM B-1802 / 2st14)</name>
    <dbReference type="NCBI Taxonomy" id="644282"/>
    <lineage>
        <taxon>Bacteria</taxon>
        <taxon>Pseudomonadati</taxon>
        <taxon>Thermodesulfobacteriota</taxon>
        <taxon>Desulfarculia</taxon>
        <taxon>Desulfarculales</taxon>
        <taxon>Desulfarculaceae</taxon>
        <taxon>Desulfarculus</taxon>
    </lineage>
</organism>
<dbReference type="NCBIfam" id="TIGR01396">
    <property type="entry name" value="FlgB"/>
    <property type="match status" value="1"/>
</dbReference>
<accession>E1QFE3</accession>
<sequence>MSIVDIFDRNVELLNANLDRRAQSHRLIARNVSNIDTPNYSGTGLEFEKQLRAAIKGDVLPTSMQRTDPRHLPIDEGAAFADAQGVYKDTGPVHLDIEMSKLAENNIMFNTMVTLLNKKFSLLKTAIADSGGK</sequence>
<evidence type="ECO:0000256" key="6">
    <source>
        <dbReference type="PIRNR" id="PIRNR002889"/>
    </source>
</evidence>
<protein>
    <recommendedName>
        <fullName evidence="3 6">Flagellar basal body rod protein FlgB</fullName>
    </recommendedName>
</protein>